<sequence>MALSLSDEAAQPEILSESARLTQSKPSGLDDTVSISSETYARLLSLADQAPLECLPLTSRTLDRAKTLGYNQIGQIRTTPTSRLVGDLGEERAEELQRALHDFGMRQPGAVDAPV</sequence>
<comment type="caution">
    <text evidence="2">The sequence shown here is derived from an EMBL/GenBank/DDBJ whole genome shotgun (WGS) entry which is preliminary data.</text>
</comment>
<organism evidence="2 3">
    <name type="scientific">Pelomonas candidula</name>
    <dbReference type="NCBI Taxonomy" id="3299025"/>
    <lineage>
        <taxon>Bacteria</taxon>
        <taxon>Pseudomonadati</taxon>
        <taxon>Pseudomonadota</taxon>
        <taxon>Betaproteobacteria</taxon>
        <taxon>Burkholderiales</taxon>
        <taxon>Sphaerotilaceae</taxon>
        <taxon>Roseateles</taxon>
    </lineage>
</organism>
<proteinExistence type="predicted"/>
<protein>
    <recommendedName>
        <fullName evidence="4">RNA polymerase alpha subunit C-terminal domain-containing protein</fullName>
    </recommendedName>
</protein>
<feature type="region of interest" description="Disordered" evidence="1">
    <location>
        <begin position="1"/>
        <end position="32"/>
    </location>
</feature>
<dbReference type="RefSeq" id="WP_394411217.1">
    <property type="nucleotide sequence ID" value="NZ_JBIGIC010000006.1"/>
</dbReference>
<evidence type="ECO:0000313" key="2">
    <source>
        <dbReference type="EMBL" id="MFG6487738.1"/>
    </source>
</evidence>
<reference evidence="2 3" key="1">
    <citation type="submission" date="2024-08" db="EMBL/GenBank/DDBJ databases">
        <authorList>
            <person name="Lu H."/>
        </authorList>
    </citation>
    <scope>NUCLEOTIDE SEQUENCE [LARGE SCALE GENOMIC DNA]</scope>
    <source>
        <strain evidence="2 3">BYS78W</strain>
    </source>
</reference>
<evidence type="ECO:0008006" key="4">
    <source>
        <dbReference type="Google" id="ProtNLM"/>
    </source>
</evidence>
<keyword evidence="3" id="KW-1185">Reference proteome</keyword>
<accession>A0ABW7HCU2</accession>
<evidence type="ECO:0000313" key="3">
    <source>
        <dbReference type="Proteomes" id="UP001606134"/>
    </source>
</evidence>
<name>A0ABW7HCU2_9BURK</name>
<evidence type="ECO:0000256" key="1">
    <source>
        <dbReference type="SAM" id="MobiDB-lite"/>
    </source>
</evidence>
<gene>
    <name evidence="2" type="ORF">ACG04R_13730</name>
</gene>
<dbReference type="EMBL" id="JBIGIC010000006">
    <property type="protein sequence ID" value="MFG6487738.1"/>
    <property type="molecule type" value="Genomic_DNA"/>
</dbReference>
<dbReference type="Proteomes" id="UP001606134">
    <property type="component" value="Unassembled WGS sequence"/>
</dbReference>